<dbReference type="PANTHER" id="PTHR43663:SF2">
    <property type="entry name" value="CHROMATE TRANSPORT PROTEIN-RELATED"/>
    <property type="match status" value="1"/>
</dbReference>
<dbReference type="GO" id="GO:0005886">
    <property type="term" value="C:plasma membrane"/>
    <property type="evidence" value="ECO:0007669"/>
    <property type="project" value="UniProtKB-SubCell"/>
</dbReference>
<evidence type="ECO:0000256" key="3">
    <source>
        <dbReference type="ARBA" id="ARBA00022475"/>
    </source>
</evidence>
<dbReference type="EMBL" id="DYVX01000013">
    <property type="protein sequence ID" value="HJF91071.1"/>
    <property type="molecule type" value="Genomic_DNA"/>
</dbReference>
<keyword evidence="5 7" id="KW-1133">Transmembrane helix</keyword>
<comment type="similarity">
    <text evidence="2">Belongs to the chromate ion transporter (CHR) (TC 2.A.51) family.</text>
</comment>
<evidence type="ECO:0000256" key="7">
    <source>
        <dbReference type="SAM" id="Phobius"/>
    </source>
</evidence>
<sequence>MNIYLEAFSIFFKIGAFTIGGGYAMVPLIENEIVTKRNWIAKDDFIDLLAIAQSSPGILAVNISIFIGYRLRGIRGSLVTALGTILPSFLIILAIALFFHNFKENTVVERIFKGIRPAVVALIAAPTFSMGKSARINRYNLWIPVVSALLIWLLGFSPIWIIIAAGVGGFFYGKWKSRHAEKAEKEENV</sequence>
<name>A0A921HWB1_9BACT</name>
<dbReference type="AlphaFoldDB" id="A0A921HWB1"/>
<reference evidence="8" key="2">
    <citation type="submission" date="2021-09" db="EMBL/GenBank/DDBJ databases">
        <authorList>
            <person name="Gilroy R."/>
        </authorList>
    </citation>
    <scope>NUCLEOTIDE SEQUENCE</scope>
    <source>
        <strain evidence="8">CHK55-1828</strain>
    </source>
</reference>
<dbReference type="GO" id="GO:0015109">
    <property type="term" value="F:chromate transmembrane transporter activity"/>
    <property type="evidence" value="ECO:0007669"/>
    <property type="project" value="InterPro"/>
</dbReference>
<dbReference type="PANTHER" id="PTHR43663">
    <property type="entry name" value="CHROMATE TRANSPORT PROTEIN-RELATED"/>
    <property type="match status" value="1"/>
</dbReference>
<dbReference type="InterPro" id="IPR003370">
    <property type="entry name" value="Chromate_transpt"/>
</dbReference>
<keyword evidence="6 7" id="KW-0472">Membrane</keyword>
<evidence type="ECO:0000256" key="4">
    <source>
        <dbReference type="ARBA" id="ARBA00022692"/>
    </source>
</evidence>
<dbReference type="OrthoDB" id="9788907at2"/>
<feature type="transmembrane region" description="Helical" evidence="7">
    <location>
        <begin position="141"/>
        <end position="172"/>
    </location>
</feature>
<reference evidence="8" key="1">
    <citation type="journal article" date="2021" name="PeerJ">
        <title>Extensive microbial diversity within the chicken gut microbiome revealed by metagenomics and culture.</title>
        <authorList>
            <person name="Gilroy R."/>
            <person name="Ravi A."/>
            <person name="Getino M."/>
            <person name="Pursley I."/>
            <person name="Horton D.L."/>
            <person name="Alikhan N.F."/>
            <person name="Baker D."/>
            <person name="Gharbi K."/>
            <person name="Hall N."/>
            <person name="Watson M."/>
            <person name="Adriaenssens E.M."/>
            <person name="Foster-Nyarko E."/>
            <person name="Jarju S."/>
            <person name="Secka A."/>
            <person name="Antonio M."/>
            <person name="Oren A."/>
            <person name="Chaudhuri R.R."/>
            <person name="La Ragione R."/>
            <person name="Hildebrand F."/>
            <person name="Pallen M.J."/>
        </authorList>
    </citation>
    <scope>NUCLEOTIDE SEQUENCE</scope>
    <source>
        <strain evidence="8">CHK55-1828</strain>
    </source>
</reference>
<dbReference type="RefSeq" id="WP_072545994.1">
    <property type="nucleotide sequence ID" value="NZ_CAUDDV010000020.1"/>
</dbReference>
<accession>A0A921HWB1</accession>
<keyword evidence="4 7" id="KW-0812">Transmembrane</keyword>
<evidence type="ECO:0000256" key="2">
    <source>
        <dbReference type="ARBA" id="ARBA00005262"/>
    </source>
</evidence>
<evidence type="ECO:0000313" key="8">
    <source>
        <dbReference type="EMBL" id="HJF91071.1"/>
    </source>
</evidence>
<dbReference type="Pfam" id="PF02417">
    <property type="entry name" value="Chromate_transp"/>
    <property type="match status" value="1"/>
</dbReference>
<evidence type="ECO:0000256" key="5">
    <source>
        <dbReference type="ARBA" id="ARBA00022989"/>
    </source>
</evidence>
<feature type="transmembrane region" description="Helical" evidence="7">
    <location>
        <begin position="78"/>
        <end position="99"/>
    </location>
</feature>
<gene>
    <name evidence="8" type="ORF">K8W02_01595</name>
</gene>
<feature type="transmembrane region" description="Helical" evidence="7">
    <location>
        <begin position="49"/>
        <end position="71"/>
    </location>
</feature>
<comment type="caution">
    <text evidence="8">The sequence shown here is derived from an EMBL/GenBank/DDBJ whole genome shotgun (WGS) entry which is preliminary data.</text>
</comment>
<evidence type="ECO:0000256" key="1">
    <source>
        <dbReference type="ARBA" id="ARBA00004651"/>
    </source>
</evidence>
<organism evidence="8 9">
    <name type="scientific">Mediterranea massiliensis</name>
    <dbReference type="NCBI Taxonomy" id="1841865"/>
    <lineage>
        <taxon>Bacteria</taxon>
        <taxon>Pseudomonadati</taxon>
        <taxon>Bacteroidota</taxon>
        <taxon>Bacteroidia</taxon>
        <taxon>Bacteroidales</taxon>
        <taxon>Bacteroidaceae</taxon>
        <taxon>Mediterranea</taxon>
    </lineage>
</organism>
<dbReference type="Proteomes" id="UP000717835">
    <property type="component" value="Unassembled WGS sequence"/>
</dbReference>
<evidence type="ECO:0000313" key="9">
    <source>
        <dbReference type="Proteomes" id="UP000717835"/>
    </source>
</evidence>
<evidence type="ECO:0000256" key="6">
    <source>
        <dbReference type="ARBA" id="ARBA00023136"/>
    </source>
</evidence>
<protein>
    <submittedName>
        <fullName evidence="8">Chromate transporter</fullName>
    </submittedName>
</protein>
<keyword evidence="3" id="KW-1003">Cell membrane</keyword>
<dbReference type="InterPro" id="IPR052518">
    <property type="entry name" value="CHR_Transporter"/>
</dbReference>
<comment type="subcellular location">
    <subcellularLocation>
        <location evidence="1">Cell membrane</location>
        <topology evidence="1">Multi-pass membrane protein</topology>
    </subcellularLocation>
</comment>
<feature type="transmembrane region" description="Helical" evidence="7">
    <location>
        <begin position="7"/>
        <end position="29"/>
    </location>
</feature>
<proteinExistence type="inferred from homology"/>